<dbReference type="AlphaFoldDB" id="A0A1Y1K7R1"/>
<feature type="region of interest" description="Disordered" evidence="1">
    <location>
        <begin position="26"/>
        <end position="117"/>
    </location>
</feature>
<evidence type="ECO:0000256" key="1">
    <source>
        <dbReference type="SAM" id="MobiDB-lite"/>
    </source>
</evidence>
<proteinExistence type="predicted"/>
<reference evidence="2" key="1">
    <citation type="journal article" date="2016" name="Sci. Rep.">
        <title>Molecular characterization of firefly nuptial gifts: a multi-omics approach sheds light on postcopulatory sexual selection.</title>
        <authorList>
            <person name="Al-Wathiqui N."/>
            <person name="Fallon T.R."/>
            <person name="South A."/>
            <person name="Weng J.K."/>
            <person name="Lewis S.M."/>
        </authorList>
    </citation>
    <scope>NUCLEOTIDE SEQUENCE</scope>
</reference>
<evidence type="ECO:0000313" key="2">
    <source>
        <dbReference type="EMBL" id="JAV55466.1"/>
    </source>
</evidence>
<sequence length="174" mass="19285">MSSHQSHYLPLQKSHFREHLLRVHQANSNHEEHADKGRRTGIVRSRSVEADIGPSSRQGVQPRSNRCAQEIAKDPGLPQNGQNAHGIGSPKSSSHRQREQTKKGAAADAVDDGEEDQQAHVCHKRPNCQCAHATEQERNIEAVEWSEECIGRIPGKHATKRGCEIPYREGNDGG</sequence>
<feature type="compositionally biased region" description="Basic and acidic residues" evidence="1">
    <location>
        <begin position="29"/>
        <end position="38"/>
    </location>
</feature>
<feature type="compositionally biased region" description="Polar residues" evidence="1">
    <location>
        <begin position="55"/>
        <end position="67"/>
    </location>
</feature>
<name>A0A1Y1K7R1_PHOPY</name>
<protein>
    <submittedName>
        <fullName evidence="2">Uncharacterized protein</fullName>
    </submittedName>
</protein>
<organism evidence="2">
    <name type="scientific">Photinus pyralis</name>
    <name type="common">Common eastern firefly</name>
    <name type="synonym">Lampyris pyralis</name>
    <dbReference type="NCBI Taxonomy" id="7054"/>
    <lineage>
        <taxon>Eukaryota</taxon>
        <taxon>Metazoa</taxon>
        <taxon>Ecdysozoa</taxon>
        <taxon>Arthropoda</taxon>
        <taxon>Hexapoda</taxon>
        <taxon>Insecta</taxon>
        <taxon>Pterygota</taxon>
        <taxon>Neoptera</taxon>
        <taxon>Endopterygota</taxon>
        <taxon>Coleoptera</taxon>
        <taxon>Polyphaga</taxon>
        <taxon>Elateriformia</taxon>
        <taxon>Elateroidea</taxon>
        <taxon>Lampyridae</taxon>
        <taxon>Lampyrinae</taxon>
        <taxon>Photinus</taxon>
    </lineage>
</organism>
<dbReference type="EMBL" id="GEZM01095196">
    <property type="protein sequence ID" value="JAV55466.1"/>
    <property type="molecule type" value="Transcribed_RNA"/>
</dbReference>
<accession>A0A1Y1K7R1</accession>